<protein>
    <submittedName>
        <fullName evidence="2">DUF4835 domain-containing protein</fullName>
    </submittedName>
</protein>
<dbReference type="AlphaFoldDB" id="A0A1W6MJN6"/>
<evidence type="ECO:0000256" key="1">
    <source>
        <dbReference type="SAM" id="SignalP"/>
    </source>
</evidence>
<feature type="signal peptide" evidence="1">
    <location>
        <begin position="1"/>
        <end position="21"/>
    </location>
</feature>
<organism evidence="2 3">
    <name type="scientific">Nonlabens spongiae</name>
    <dbReference type="NCBI Taxonomy" id="331648"/>
    <lineage>
        <taxon>Bacteria</taxon>
        <taxon>Pseudomonadati</taxon>
        <taxon>Bacteroidota</taxon>
        <taxon>Flavobacteriia</taxon>
        <taxon>Flavobacteriales</taxon>
        <taxon>Flavobacteriaceae</taxon>
        <taxon>Nonlabens</taxon>
    </lineage>
</organism>
<keyword evidence="1" id="KW-0732">Signal</keyword>
<dbReference type="Pfam" id="PF16119">
    <property type="entry name" value="DUF4835"/>
    <property type="match status" value="1"/>
</dbReference>
<evidence type="ECO:0000313" key="3">
    <source>
        <dbReference type="Proteomes" id="UP000193431"/>
    </source>
</evidence>
<dbReference type="OrthoDB" id="9773381at2"/>
<dbReference type="STRING" id="331648.BST97_07335"/>
<dbReference type="InterPro" id="IPR032274">
    <property type="entry name" value="DUF4835"/>
</dbReference>
<reference evidence="2 3" key="1">
    <citation type="submission" date="2016-11" db="EMBL/GenBank/DDBJ databases">
        <title>Trade-off between light-utilization and light-protection in marine flavobacteria.</title>
        <authorList>
            <person name="Kumagai Y."/>
        </authorList>
    </citation>
    <scope>NUCLEOTIDE SEQUENCE [LARGE SCALE GENOMIC DNA]</scope>
    <source>
        <strain evidence="2 3">JCM 13191</strain>
    </source>
</reference>
<feature type="chain" id="PRO_5012506807" evidence="1">
    <location>
        <begin position="22"/>
        <end position="299"/>
    </location>
</feature>
<proteinExistence type="predicted"/>
<keyword evidence="3" id="KW-1185">Reference proteome</keyword>
<dbReference type="RefSeq" id="WP_085766626.1">
    <property type="nucleotide sequence ID" value="NZ_CP019344.1"/>
</dbReference>
<evidence type="ECO:0000313" key="2">
    <source>
        <dbReference type="EMBL" id="ARN77828.1"/>
    </source>
</evidence>
<dbReference type="Proteomes" id="UP000193431">
    <property type="component" value="Chromosome"/>
</dbReference>
<sequence>MRYLRILCSLLVVLFCCQVNAQELNATVQVNTLNLAQRDQTVFATLETSMQEFLNTTKWTDQEFREEERIDCSLVFVVTEFEGDRFKGNFQISASRPVFNSAYVTPLFNYKDNDIDFQYVQNAPLFYNDNRFDSNLISLLSFYAYTIIALDADSYALKGGQKFHAEAQNIVNLAQGGSGASGWRPSDGLISRFRLNDDILSDTYKEYREVMYLYHRKGMDTFSGDQKLAKTVIKNHILKLKTLQARRPNSLVQRVFFDAKADEIASIFSGGPPVDIKELVETLQNLSPNQSSNWRKIKV</sequence>
<name>A0A1W6MJN6_9FLAO</name>
<gene>
    <name evidence="2" type="ORF">BST97_07335</name>
</gene>
<dbReference type="EMBL" id="CP019344">
    <property type="protein sequence ID" value="ARN77828.1"/>
    <property type="molecule type" value="Genomic_DNA"/>
</dbReference>
<accession>A0A1W6MJN6</accession>